<evidence type="ECO:0000313" key="2">
    <source>
        <dbReference type="EMBL" id="KRH92216.1"/>
    </source>
</evidence>
<dbReference type="AlphaFoldDB" id="A0A0R0LSH7"/>
<protein>
    <submittedName>
        <fullName evidence="2">Uncharacterized protein</fullName>
    </submittedName>
</protein>
<comment type="caution">
    <text evidence="2">The sequence shown here is derived from an EMBL/GenBank/DDBJ whole genome shotgun (WGS) entry which is preliminary data.</text>
</comment>
<organism evidence="2 3">
    <name type="scientific">Pseudoloma neurophilia</name>
    <dbReference type="NCBI Taxonomy" id="146866"/>
    <lineage>
        <taxon>Eukaryota</taxon>
        <taxon>Fungi</taxon>
        <taxon>Fungi incertae sedis</taxon>
        <taxon>Microsporidia</taxon>
        <taxon>Pseudoloma</taxon>
    </lineage>
</organism>
<gene>
    <name evidence="2" type="ORF">M153_9726000968</name>
</gene>
<dbReference type="EMBL" id="LGUB01001107">
    <property type="protein sequence ID" value="KRH92216.1"/>
    <property type="molecule type" value="Genomic_DNA"/>
</dbReference>
<evidence type="ECO:0000313" key="3">
    <source>
        <dbReference type="Proteomes" id="UP000051530"/>
    </source>
</evidence>
<feature type="region of interest" description="Disordered" evidence="1">
    <location>
        <begin position="268"/>
        <end position="322"/>
    </location>
</feature>
<dbReference type="VEuPathDB" id="MicrosporidiaDB:M153_9726000968"/>
<evidence type="ECO:0000256" key="1">
    <source>
        <dbReference type="SAM" id="MobiDB-lite"/>
    </source>
</evidence>
<sequence length="322" mass="37905">MIEKREIFVYGTNEFVKSSTISQDSLIETIKFFKSKSHEVKMKMNKTTGLNLEKNMGFRRNVNFKVDKSLETEIVTRTDYEGTKNFLVKSENPFEQNLNYIADDKDFFTEQTEDEDEFRESSGYDNTKRDRITGKSSEMEINTIEQSNNQKEFVTQFKEKVKLKKTSEKLSEKQTRTKETEKTSKRKRMDSDIGYFKRNIFANFKPKGVVFREYEFNEPYIHYAVGKMPCKTIRKTSHSNIYLDITGQRKNRSRICINIPIKSSSSSYDYEVVPRPSRPQNHHEALKPAQEQPEVIKPIQNHHEALKTTHKQPEVIKPIQNH</sequence>
<feature type="non-terminal residue" evidence="2">
    <location>
        <position position="322"/>
    </location>
</feature>
<feature type="compositionally biased region" description="Basic and acidic residues" evidence="1">
    <location>
        <begin position="168"/>
        <end position="183"/>
    </location>
</feature>
<accession>A0A0R0LSH7</accession>
<feature type="compositionally biased region" description="Basic and acidic residues" evidence="1">
    <location>
        <begin position="301"/>
        <end position="314"/>
    </location>
</feature>
<reference evidence="2 3" key="1">
    <citation type="submission" date="2015-07" db="EMBL/GenBank/DDBJ databases">
        <title>The genome of Pseudoloma neurophilia, a relevant intracellular parasite of the zebrafish.</title>
        <authorList>
            <person name="Ndikumana S."/>
            <person name="Pelin A."/>
            <person name="Sanders J."/>
            <person name="Corradi N."/>
        </authorList>
    </citation>
    <scope>NUCLEOTIDE SEQUENCE [LARGE SCALE GENOMIC DNA]</scope>
    <source>
        <strain evidence="2 3">MK1</strain>
    </source>
</reference>
<proteinExistence type="predicted"/>
<name>A0A0R0LSH7_9MICR</name>
<dbReference type="Proteomes" id="UP000051530">
    <property type="component" value="Unassembled WGS sequence"/>
</dbReference>
<feature type="region of interest" description="Disordered" evidence="1">
    <location>
        <begin position="168"/>
        <end position="187"/>
    </location>
</feature>
<keyword evidence="3" id="KW-1185">Reference proteome</keyword>